<feature type="region of interest" description="Disordered" evidence="1">
    <location>
        <begin position="1"/>
        <end position="93"/>
    </location>
</feature>
<comment type="caution">
    <text evidence="2">The sequence shown here is derived from an EMBL/GenBank/DDBJ whole genome shotgun (WGS) entry which is preliminary data.</text>
</comment>
<evidence type="ECO:0000313" key="2">
    <source>
        <dbReference type="EMBL" id="RRT65566.1"/>
    </source>
</evidence>
<name>A0A426ZNK1_ENSVE</name>
<dbReference type="EMBL" id="AMZH03005763">
    <property type="protein sequence ID" value="RRT65566.1"/>
    <property type="molecule type" value="Genomic_DNA"/>
</dbReference>
<evidence type="ECO:0000313" key="3">
    <source>
        <dbReference type="Proteomes" id="UP000287651"/>
    </source>
</evidence>
<proteinExistence type="predicted"/>
<dbReference type="Proteomes" id="UP000287651">
    <property type="component" value="Unassembled WGS sequence"/>
</dbReference>
<organism evidence="2 3">
    <name type="scientific">Ensete ventricosum</name>
    <name type="common">Abyssinian banana</name>
    <name type="synonym">Musa ensete</name>
    <dbReference type="NCBI Taxonomy" id="4639"/>
    <lineage>
        <taxon>Eukaryota</taxon>
        <taxon>Viridiplantae</taxon>
        <taxon>Streptophyta</taxon>
        <taxon>Embryophyta</taxon>
        <taxon>Tracheophyta</taxon>
        <taxon>Spermatophyta</taxon>
        <taxon>Magnoliopsida</taxon>
        <taxon>Liliopsida</taxon>
        <taxon>Zingiberales</taxon>
        <taxon>Musaceae</taxon>
        <taxon>Ensete</taxon>
    </lineage>
</organism>
<protein>
    <submittedName>
        <fullName evidence="2">Uncharacterized protein</fullName>
    </submittedName>
</protein>
<feature type="compositionally biased region" description="Basic residues" evidence="1">
    <location>
        <begin position="59"/>
        <end position="72"/>
    </location>
</feature>
<dbReference type="AlphaFoldDB" id="A0A426ZNK1"/>
<sequence length="299" mass="33894">MDLGNLRGIPKVSGGKFPMARAAASTREVSIPPTTEASKSSSKRSSDASTQQADDFAWRHKKVKILSRRHKSCRDEGGSQSHSKGKEPTASVEELEMPIESAEEATTLVFHRPKSMKDLCAMKARWEKLKNSTKILNNPLAAEEFERGLLHPQLVRELYTLPSEVLLARAAKEMVLEISQPSPRLLGLSFDFVLTIVAWVRTWKMDDELLQSMKDLESTRAELPRRAIDDYKESVGFKEGLKRMGRVAYEYGYRVTLARFRSLHPNSEVEEDPFTIRPEDDLVPMERQQTFDDSDPPES</sequence>
<feature type="region of interest" description="Disordered" evidence="1">
    <location>
        <begin position="268"/>
        <end position="299"/>
    </location>
</feature>
<gene>
    <name evidence="2" type="ORF">B296_00013874</name>
</gene>
<reference evidence="2 3" key="1">
    <citation type="journal article" date="2014" name="Agronomy (Basel)">
        <title>A Draft Genome Sequence for Ensete ventricosum, the Drought-Tolerant Tree Against Hunger.</title>
        <authorList>
            <person name="Harrison J."/>
            <person name="Moore K.A."/>
            <person name="Paszkiewicz K."/>
            <person name="Jones T."/>
            <person name="Grant M."/>
            <person name="Ambacheew D."/>
            <person name="Muzemil S."/>
            <person name="Studholme D.J."/>
        </authorList>
    </citation>
    <scope>NUCLEOTIDE SEQUENCE [LARGE SCALE GENOMIC DNA]</scope>
</reference>
<accession>A0A426ZNK1</accession>
<evidence type="ECO:0000256" key="1">
    <source>
        <dbReference type="SAM" id="MobiDB-lite"/>
    </source>
</evidence>